<gene>
    <name evidence="1" type="ORF">Bccel_3087</name>
</gene>
<name>A0A0L6JPQ2_9FIRM</name>
<evidence type="ECO:0000313" key="2">
    <source>
        <dbReference type="Proteomes" id="UP000036923"/>
    </source>
</evidence>
<reference evidence="2" key="1">
    <citation type="submission" date="2015-07" db="EMBL/GenBank/DDBJ databases">
        <title>Near-Complete Genome Sequence of the Cellulolytic Bacterium Bacteroides (Pseudobacteroides) cellulosolvens ATCC 35603.</title>
        <authorList>
            <person name="Dassa B."/>
            <person name="Utturkar S.M."/>
            <person name="Klingeman D.M."/>
            <person name="Hurt R.A."/>
            <person name="Keller M."/>
            <person name="Xu J."/>
            <person name="Reddy Y.H.K."/>
            <person name="Borovok I."/>
            <person name="Grinberg I.R."/>
            <person name="Lamed R."/>
            <person name="Zhivin O."/>
            <person name="Bayer E.A."/>
            <person name="Brown S.D."/>
        </authorList>
    </citation>
    <scope>NUCLEOTIDE SEQUENCE [LARGE SCALE GENOMIC DNA]</scope>
    <source>
        <strain evidence="2">DSM 2933</strain>
    </source>
</reference>
<accession>A0A0L6JPQ2</accession>
<dbReference type="Proteomes" id="UP000036923">
    <property type="component" value="Unassembled WGS sequence"/>
</dbReference>
<keyword evidence="2" id="KW-1185">Reference proteome</keyword>
<dbReference type="EMBL" id="LGTC01000001">
    <property type="protein sequence ID" value="KNY27816.1"/>
    <property type="molecule type" value="Genomic_DNA"/>
</dbReference>
<protein>
    <submittedName>
        <fullName evidence="1">Uncharacterized protein</fullName>
    </submittedName>
</protein>
<organism evidence="1 2">
    <name type="scientific">Pseudobacteroides cellulosolvens ATCC 35603 = DSM 2933</name>
    <dbReference type="NCBI Taxonomy" id="398512"/>
    <lineage>
        <taxon>Bacteria</taxon>
        <taxon>Bacillati</taxon>
        <taxon>Bacillota</taxon>
        <taxon>Clostridia</taxon>
        <taxon>Eubacteriales</taxon>
        <taxon>Oscillospiraceae</taxon>
        <taxon>Pseudobacteroides</taxon>
    </lineage>
</organism>
<sequence length="55" mass="6080">MNAIFTALFNVKSQAVLFIILKKILTKTCVDRRGAGDDCEKARIKSISSIMGIYS</sequence>
<evidence type="ECO:0000313" key="1">
    <source>
        <dbReference type="EMBL" id="KNY27816.1"/>
    </source>
</evidence>
<comment type="caution">
    <text evidence="1">The sequence shown here is derived from an EMBL/GenBank/DDBJ whole genome shotgun (WGS) entry which is preliminary data.</text>
</comment>
<proteinExistence type="predicted"/>
<dbReference type="AlphaFoldDB" id="A0A0L6JPQ2"/>